<feature type="transmembrane region" description="Helical" evidence="6">
    <location>
        <begin position="41"/>
        <end position="61"/>
    </location>
</feature>
<protein>
    <submittedName>
        <fullName evidence="7">Sodium-dependent transporter</fullName>
    </submittedName>
</protein>
<organism evidence="7 8">
    <name type="scientific">Pontibacter saemangeumensis</name>
    <dbReference type="NCBI Taxonomy" id="1084525"/>
    <lineage>
        <taxon>Bacteria</taxon>
        <taxon>Pseudomonadati</taxon>
        <taxon>Bacteroidota</taxon>
        <taxon>Cytophagia</taxon>
        <taxon>Cytophagales</taxon>
        <taxon>Hymenobacteraceae</taxon>
        <taxon>Pontibacter</taxon>
    </lineage>
</organism>
<evidence type="ECO:0000313" key="7">
    <source>
        <dbReference type="EMBL" id="GAA4442918.1"/>
    </source>
</evidence>
<feature type="transmembrane region" description="Helical" evidence="6">
    <location>
        <begin position="182"/>
        <end position="199"/>
    </location>
</feature>
<feature type="transmembrane region" description="Helical" evidence="6">
    <location>
        <begin position="157"/>
        <end position="175"/>
    </location>
</feature>
<feature type="transmembrane region" description="Helical" evidence="6">
    <location>
        <begin position="372"/>
        <end position="395"/>
    </location>
</feature>
<keyword evidence="4 6" id="KW-1133">Transmembrane helix</keyword>
<proteinExistence type="predicted"/>
<evidence type="ECO:0000256" key="5">
    <source>
        <dbReference type="ARBA" id="ARBA00023136"/>
    </source>
</evidence>
<dbReference type="RefSeq" id="WP_345162277.1">
    <property type="nucleotide sequence ID" value="NZ_BAABHC010000029.1"/>
</dbReference>
<comment type="caution">
    <text evidence="7">The sequence shown here is derived from an EMBL/GenBank/DDBJ whole genome shotgun (WGS) entry which is preliminary data.</text>
</comment>
<feature type="transmembrane region" description="Helical" evidence="6">
    <location>
        <begin position="12"/>
        <end position="29"/>
    </location>
</feature>
<dbReference type="InterPro" id="IPR000175">
    <property type="entry name" value="Na/ntran_symport"/>
</dbReference>
<dbReference type="PANTHER" id="PTHR42948:SF1">
    <property type="entry name" value="TRANSPORTER"/>
    <property type="match status" value="1"/>
</dbReference>
<keyword evidence="5 6" id="KW-0472">Membrane</keyword>
<feature type="transmembrane region" description="Helical" evidence="6">
    <location>
        <begin position="401"/>
        <end position="425"/>
    </location>
</feature>
<evidence type="ECO:0000256" key="3">
    <source>
        <dbReference type="ARBA" id="ARBA00022692"/>
    </source>
</evidence>
<gene>
    <name evidence="7" type="ORF">GCM10023188_43170</name>
</gene>
<keyword evidence="2" id="KW-0813">Transport</keyword>
<dbReference type="EMBL" id="BAABHC010000029">
    <property type="protein sequence ID" value="GAA4442918.1"/>
    <property type="molecule type" value="Genomic_DNA"/>
</dbReference>
<evidence type="ECO:0000256" key="1">
    <source>
        <dbReference type="ARBA" id="ARBA00004141"/>
    </source>
</evidence>
<dbReference type="PRINTS" id="PR00176">
    <property type="entry name" value="NANEUSMPORT"/>
</dbReference>
<evidence type="ECO:0000313" key="8">
    <source>
        <dbReference type="Proteomes" id="UP001500552"/>
    </source>
</evidence>
<feature type="transmembrane region" description="Helical" evidence="6">
    <location>
        <begin position="521"/>
        <end position="541"/>
    </location>
</feature>
<dbReference type="PROSITE" id="PS50267">
    <property type="entry name" value="NA_NEUROTRAN_SYMP_3"/>
    <property type="match status" value="1"/>
</dbReference>
<evidence type="ECO:0000256" key="6">
    <source>
        <dbReference type="SAM" id="Phobius"/>
    </source>
</evidence>
<name>A0ABP8M1V4_9BACT</name>
<dbReference type="Proteomes" id="UP001500552">
    <property type="component" value="Unassembled WGS sequence"/>
</dbReference>
<feature type="transmembrane region" description="Helical" evidence="6">
    <location>
        <begin position="235"/>
        <end position="260"/>
    </location>
</feature>
<feature type="transmembrane region" description="Helical" evidence="6">
    <location>
        <begin position="89"/>
        <end position="110"/>
    </location>
</feature>
<keyword evidence="8" id="KW-1185">Reference proteome</keyword>
<sequence>MSANKESWGSRLGLILAMAGSAVGLGNFLRFPVQAVQNGGGAFIIPYLVCFLVIGIPLLWIEWAMGRFGGKFGHHSTPFILDTMGKNRLWKYIGVFGIWTNIAIAAYYCYLESWTLSYMLHSLLGTFSGLDQEGVAAFFDSYVNLGTSTLGIPYEPIVFFVICLLLNTYFLSLGLAKGVERVAKVGMPLLILFGIFLAYKGLTVTAGENGAIHDSSVGLNYLWTPDYDELWSPTVWLAAAGQIFFTLAVGMGTIHCYAAYVSPKDDIALSAMSAGWMNEFVEVVLGSAILIPISIGYLGIDRVTELVKLGGLGLGFKTLPYLFFQWGDVLGALAGFMWFSLLFFAGITSSLSMGTPWIGFLQDEFNWKLRPAALSFGLIVLVLGMPTVLFFNYGVFDEYDYWAGTVSLVVFALFESILFAWVFGIDKGWREINAGADIRIPVFFKFIIKFVTPMLLLWVFVGSLFTPKDNDWSAAFNGNWQLDNNSIVRKLMNSGLKEQLANAVNPVEIERLQQTLFYVNASRVLLVLVFVGIALLVYMAYKKRVRVARLQEVA</sequence>
<feature type="transmembrane region" description="Helical" evidence="6">
    <location>
        <begin position="329"/>
        <end position="351"/>
    </location>
</feature>
<reference evidence="8" key="1">
    <citation type="journal article" date="2019" name="Int. J. Syst. Evol. Microbiol.">
        <title>The Global Catalogue of Microorganisms (GCM) 10K type strain sequencing project: providing services to taxonomists for standard genome sequencing and annotation.</title>
        <authorList>
            <consortium name="The Broad Institute Genomics Platform"/>
            <consortium name="The Broad Institute Genome Sequencing Center for Infectious Disease"/>
            <person name="Wu L."/>
            <person name="Ma J."/>
        </authorList>
    </citation>
    <scope>NUCLEOTIDE SEQUENCE [LARGE SCALE GENOMIC DNA]</scope>
    <source>
        <strain evidence="8">JCM 17926</strain>
    </source>
</reference>
<feature type="transmembrane region" description="Helical" evidence="6">
    <location>
        <begin position="446"/>
        <end position="465"/>
    </location>
</feature>
<evidence type="ECO:0000256" key="4">
    <source>
        <dbReference type="ARBA" id="ARBA00022989"/>
    </source>
</evidence>
<feature type="transmembrane region" description="Helical" evidence="6">
    <location>
        <begin position="280"/>
        <end position="300"/>
    </location>
</feature>
<comment type="subcellular location">
    <subcellularLocation>
        <location evidence="1">Membrane</location>
        <topology evidence="1">Multi-pass membrane protein</topology>
    </subcellularLocation>
</comment>
<keyword evidence="3 6" id="KW-0812">Transmembrane</keyword>
<dbReference type="PANTHER" id="PTHR42948">
    <property type="entry name" value="TRANSPORTER"/>
    <property type="match status" value="1"/>
</dbReference>
<dbReference type="InterPro" id="IPR037272">
    <property type="entry name" value="SNS_sf"/>
</dbReference>
<evidence type="ECO:0000256" key="2">
    <source>
        <dbReference type="ARBA" id="ARBA00022448"/>
    </source>
</evidence>
<accession>A0ABP8M1V4</accession>
<dbReference type="SUPFAM" id="SSF161070">
    <property type="entry name" value="SNF-like"/>
    <property type="match status" value="1"/>
</dbReference>
<dbReference type="Pfam" id="PF00209">
    <property type="entry name" value="SNF"/>
    <property type="match status" value="2"/>
</dbReference>